<dbReference type="EMBL" id="LAZR01031675">
    <property type="protein sequence ID" value="KKL53040.1"/>
    <property type="molecule type" value="Genomic_DNA"/>
</dbReference>
<name>A0A0F9F704_9ZZZZ</name>
<sequence>MPIKWKALPVKEAMDRAEAQVILGNEFLKEARKIVREAERGENLPQYITQKLSTISGDIKWNAQRLLERIGGVRTDLPADALKGEVSLRSLGEVKTMELE</sequence>
<evidence type="ECO:0000313" key="1">
    <source>
        <dbReference type="EMBL" id="KKL53040.1"/>
    </source>
</evidence>
<dbReference type="AlphaFoldDB" id="A0A0F9F704"/>
<proteinExistence type="predicted"/>
<reference evidence="1" key="1">
    <citation type="journal article" date="2015" name="Nature">
        <title>Complex archaea that bridge the gap between prokaryotes and eukaryotes.</title>
        <authorList>
            <person name="Spang A."/>
            <person name="Saw J.H."/>
            <person name="Jorgensen S.L."/>
            <person name="Zaremba-Niedzwiedzka K."/>
            <person name="Martijn J."/>
            <person name="Lind A.E."/>
            <person name="van Eijk R."/>
            <person name="Schleper C."/>
            <person name="Guy L."/>
            <person name="Ettema T.J."/>
        </authorList>
    </citation>
    <scope>NUCLEOTIDE SEQUENCE</scope>
</reference>
<gene>
    <name evidence="1" type="ORF">LCGC14_2279430</name>
</gene>
<organism evidence="1">
    <name type="scientific">marine sediment metagenome</name>
    <dbReference type="NCBI Taxonomy" id="412755"/>
    <lineage>
        <taxon>unclassified sequences</taxon>
        <taxon>metagenomes</taxon>
        <taxon>ecological metagenomes</taxon>
    </lineage>
</organism>
<accession>A0A0F9F704</accession>
<protein>
    <submittedName>
        <fullName evidence="1">Uncharacterized protein</fullName>
    </submittedName>
</protein>
<comment type="caution">
    <text evidence="1">The sequence shown here is derived from an EMBL/GenBank/DDBJ whole genome shotgun (WGS) entry which is preliminary data.</text>
</comment>